<sequence>MWMRIYLFLAFVPVLVRSLASTDEIQDADPSQSGYLDNHNLHPNTVGSAIFGQLWKNTYGNKERWYAKPLVYTPPGGTQLVFLASAQNVIRTLDAVNGTLLNSRTVQPPFLQKDIGCTDIPDYIGVIGTPIIDPTTSTAYFFSKGYRNGAASGGLANGIYQFYGVDVLTLQDRPGFPILIDGHNADNDPARYFVGGTVLQRPSLAMVNGVVLGGFGGHCDLFNYTGMVVAVSTTPGVGVTSIFAMESSPGAPPVQSDILVEKGGKAGIWQGGGMGFSVDGNRIFLATGNGQGHANGDVGASGRTPLSTLDEVVGSFSVSTDGKITLNDYFEPYEYISMDAGDRDLGSSGVTLLDPTVFKGTGVSRIAVTLGKNSKAYIMNANNLGGFKQGPGGTDNVIQTITAQGTVFAGVGSYPLEGGYIYFTPTGGATVCYKMGLDSNGAPSFTLVGQSNGPAAGRVGVGIPTTTSYKGQVGTGILWISDPSLGLQAFNAVPVNGVLQPIPLPATGGLNKFQRPAFGDGRLYTTDNNGNVICLGSPVALPLNCTDPIDFGDVTIGTNATRTVDCKALIPITKINGCTTGNSNWKCDNSTLPQGALLKDATFSFSVTWDLTNAVVQDVPQASFGKVIPGVESTSLNIITTNGVPKYSTVLPVSLTGRVVSQNAFMTITPTEIDLGGIVLGSAGAPSGLTASFILSNVGAQPLSIIGTAWSNTINGDVQWTNITDGDLGNGFTSAQIPKAGDVIETGGSLTVSVKFMAGATGTYTSFVEFWTTGGAEYIILSGSASTAPIANVSVSTMEGGWDYTEPLIMDFGNVLDGTTQSKYIRLCNEGGSALQITKSKPPVGTELLAPNALVDLHEGQFIDINGCAEGQVSIVAAPLGVNRPDHALSDVWILNTDDVTFGVHDIAVTANIITQQVGPLLANGSSQYMYLGCYWDGGGRLLSKGQSSAQNENGWCQKQCFAGGYRFAGTEYHTECWVSIREGHKVHCTNDHPSVEIPLQHILDSNTDESLKKCAWSCPGDVTQPCGGDGTYVSIFYDRTRYTPGPDSIPGLPPVVSSSSSSTSQISSALTSSTLSVSQSSVSNSVSTTISTGTTSVISPTSTKPSTTPTQTSPAIVRTIGSYSYAGCYTESTKGRALSLKSYADDSMTVEICAQTCAGYIWFGIEYRRECFCGNSLSAGSNITDESSCSMFCRGNPLQVCGGSSRLTMYNNLTAVVSSSSQSSSITASSSSSSIPQSTSLTASLSSSSSSHTTSETTSLSVSSSSSSVSSDSSTVSSSSSEVSPSTSTTSSESVSSTSSSTTPEPSSQTTSSVVSSSTSSSTTSSSSSSSASESSSSSVVSHFSSTSTSTLPPTTSPPTTSPPASTNTPSTLSTITSNPTATISAIRGFASLGCYNDPAGGPYQGHNMPKLFSNDSMTPDLCISSALARRSANPATTFLFAGVEYGRECYAATRAPTPQPASLVGPKACTIPCKGDPSVSCGAGKMYNLYVATSVTITGTATNQWSSAGPVSTAP</sequence>
<gene>
    <name evidence="10" type="ORF">IFR04_005256</name>
</gene>
<dbReference type="GO" id="GO:0005886">
    <property type="term" value="C:plasma membrane"/>
    <property type="evidence" value="ECO:0007669"/>
    <property type="project" value="TreeGrafter"/>
</dbReference>
<evidence type="ECO:0000256" key="4">
    <source>
        <dbReference type="ARBA" id="ARBA00022989"/>
    </source>
</evidence>
<dbReference type="Pfam" id="PF01822">
    <property type="entry name" value="WSC"/>
    <property type="match status" value="3"/>
</dbReference>
<feature type="region of interest" description="Disordered" evidence="7">
    <location>
        <begin position="1088"/>
        <end position="1114"/>
    </location>
</feature>
<dbReference type="InterPro" id="IPR002889">
    <property type="entry name" value="WSC_carb-bd"/>
</dbReference>
<protein>
    <recommendedName>
        <fullName evidence="9">WSC domain-containing protein</fullName>
    </recommendedName>
</protein>
<proteinExistence type="predicted"/>
<dbReference type="PANTHER" id="PTHR24269:SF16">
    <property type="entry name" value="PROTEIN SLG1"/>
    <property type="match status" value="1"/>
</dbReference>
<evidence type="ECO:0000256" key="2">
    <source>
        <dbReference type="ARBA" id="ARBA00022692"/>
    </source>
</evidence>
<organism evidence="10 11">
    <name type="scientific">Cadophora malorum</name>
    <dbReference type="NCBI Taxonomy" id="108018"/>
    <lineage>
        <taxon>Eukaryota</taxon>
        <taxon>Fungi</taxon>
        <taxon>Dikarya</taxon>
        <taxon>Ascomycota</taxon>
        <taxon>Pezizomycotina</taxon>
        <taxon>Leotiomycetes</taxon>
        <taxon>Helotiales</taxon>
        <taxon>Ploettnerulaceae</taxon>
        <taxon>Cadophora</taxon>
    </lineage>
</organism>
<feature type="domain" description="WSC" evidence="9">
    <location>
        <begin position="928"/>
        <end position="1039"/>
    </location>
</feature>
<keyword evidence="11" id="KW-1185">Reference proteome</keyword>
<evidence type="ECO:0000256" key="3">
    <source>
        <dbReference type="ARBA" id="ARBA00022729"/>
    </source>
</evidence>
<evidence type="ECO:0000313" key="10">
    <source>
        <dbReference type="EMBL" id="KAG4421637.1"/>
    </source>
</evidence>
<evidence type="ECO:0000259" key="9">
    <source>
        <dbReference type="PROSITE" id="PS51212"/>
    </source>
</evidence>
<dbReference type="SMART" id="SM00321">
    <property type="entry name" value="WSC"/>
    <property type="match status" value="3"/>
</dbReference>
<feature type="chain" id="PRO_5034635125" description="WSC domain-containing protein" evidence="8">
    <location>
        <begin position="19"/>
        <end position="1517"/>
    </location>
</feature>
<comment type="subcellular location">
    <subcellularLocation>
        <location evidence="1">Membrane</location>
        <topology evidence="1">Single-pass membrane protein</topology>
    </subcellularLocation>
</comment>
<accession>A0A8H7TLW7</accession>
<dbReference type="PROSITE" id="PS51212">
    <property type="entry name" value="WSC"/>
    <property type="match status" value="3"/>
</dbReference>
<dbReference type="OrthoDB" id="5985073at2759"/>
<dbReference type="Proteomes" id="UP000664132">
    <property type="component" value="Unassembled WGS sequence"/>
</dbReference>
<keyword evidence="3 8" id="KW-0732">Signal</keyword>
<dbReference type="EMBL" id="JAFJYH010000062">
    <property type="protein sequence ID" value="KAG4421637.1"/>
    <property type="molecule type" value="Genomic_DNA"/>
</dbReference>
<dbReference type="InterPro" id="IPR051836">
    <property type="entry name" value="Kremen_rcpt"/>
</dbReference>
<feature type="compositionally biased region" description="Low complexity" evidence="7">
    <location>
        <begin position="1364"/>
        <end position="1376"/>
    </location>
</feature>
<comment type="caution">
    <text evidence="10">The sequence shown here is derived from an EMBL/GenBank/DDBJ whole genome shotgun (WGS) entry which is preliminary data.</text>
</comment>
<keyword evidence="5" id="KW-0472">Membrane</keyword>
<evidence type="ECO:0000256" key="7">
    <source>
        <dbReference type="SAM" id="MobiDB-lite"/>
    </source>
</evidence>
<feature type="domain" description="WSC" evidence="9">
    <location>
        <begin position="1123"/>
        <end position="1214"/>
    </location>
</feature>
<evidence type="ECO:0000256" key="5">
    <source>
        <dbReference type="ARBA" id="ARBA00023136"/>
    </source>
</evidence>
<evidence type="ECO:0000256" key="1">
    <source>
        <dbReference type="ARBA" id="ARBA00004167"/>
    </source>
</evidence>
<feature type="region of interest" description="Disordered" evidence="7">
    <location>
        <begin position="1246"/>
        <end position="1378"/>
    </location>
</feature>
<dbReference type="PANTHER" id="PTHR24269">
    <property type="entry name" value="KREMEN PROTEIN"/>
    <property type="match status" value="1"/>
</dbReference>
<keyword evidence="2" id="KW-0812">Transmembrane</keyword>
<reference evidence="10" key="1">
    <citation type="submission" date="2021-02" db="EMBL/GenBank/DDBJ databases">
        <title>Genome sequence Cadophora malorum strain M34.</title>
        <authorList>
            <person name="Stefanovic E."/>
            <person name="Vu D."/>
            <person name="Scully C."/>
            <person name="Dijksterhuis J."/>
            <person name="Roader J."/>
            <person name="Houbraken J."/>
        </authorList>
    </citation>
    <scope>NUCLEOTIDE SEQUENCE</scope>
    <source>
        <strain evidence="10">M34</strain>
    </source>
</reference>
<feature type="compositionally biased region" description="Low complexity" evidence="7">
    <location>
        <begin position="1246"/>
        <end position="1355"/>
    </location>
</feature>
<keyword evidence="4" id="KW-1133">Transmembrane helix</keyword>
<evidence type="ECO:0000256" key="6">
    <source>
        <dbReference type="ARBA" id="ARBA00023180"/>
    </source>
</evidence>
<feature type="domain" description="WSC" evidence="9">
    <location>
        <begin position="1390"/>
        <end position="1495"/>
    </location>
</feature>
<feature type="signal peptide" evidence="8">
    <location>
        <begin position="1"/>
        <end position="18"/>
    </location>
</feature>
<evidence type="ECO:0000256" key="8">
    <source>
        <dbReference type="SAM" id="SignalP"/>
    </source>
</evidence>
<name>A0A8H7TLW7_9HELO</name>
<evidence type="ECO:0000313" key="11">
    <source>
        <dbReference type="Proteomes" id="UP000664132"/>
    </source>
</evidence>
<keyword evidence="6" id="KW-0325">Glycoprotein</keyword>